<dbReference type="CDD" id="cd18686">
    <property type="entry name" value="PIN_VapC-like"/>
    <property type="match status" value="1"/>
</dbReference>
<organism evidence="9 10">
    <name type="scientific">Thiothrix unzii</name>
    <dbReference type="NCBI Taxonomy" id="111769"/>
    <lineage>
        <taxon>Bacteria</taxon>
        <taxon>Pseudomonadati</taxon>
        <taxon>Pseudomonadota</taxon>
        <taxon>Gammaproteobacteria</taxon>
        <taxon>Thiotrichales</taxon>
        <taxon>Thiotrichaceae</taxon>
        <taxon>Thiothrix</taxon>
    </lineage>
</organism>
<name>A0A975F8W4_9GAMM</name>
<dbReference type="Gene3D" id="3.40.50.1010">
    <property type="entry name" value="5'-nuclease"/>
    <property type="match status" value="1"/>
</dbReference>
<comment type="similarity">
    <text evidence="7">Belongs to the PINc/VapC protein family.</text>
</comment>
<gene>
    <name evidence="9" type="ORF">J9260_15945</name>
</gene>
<evidence type="ECO:0000256" key="3">
    <source>
        <dbReference type="ARBA" id="ARBA00022722"/>
    </source>
</evidence>
<evidence type="ECO:0000256" key="6">
    <source>
        <dbReference type="ARBA" id="ARBA00022842"/>
    </source>
</evidence>
<evidence type="ECO:0000256" key="7">
    <source>
        <dbReference type="ARBA" id="ARBA00038093"/>
    </source>
</evidence>
<evidence type="ECO:0000313" key="9">
    <source>
        <dbReference type="EMBL" id="QTR53176.1"/>
    </source>
</evidence>
<keyword evidence="5" id="KW-0378">Hydrolase</keyword>
<dbReference type="KEGG" id="tun:J9260_15945"/>
<proteinExistence type="inferred from homology"/>
<evidence type="ECO:0000256" key="5">
    <source>
        <dbReference type="ARBA" id="ARBA00022801"/>
    </source>
</evidence>
<dbReference type="PANTHER" id="PTHR33653:SF1">
    <property type="entry name" value="RIBONUCLEASE VAPC2"/>
    <property type="match status" value="1"/>
</dbReference>
<dbReference type="InterPro" id="IPR002716">
    <property type="entry name" value="PIN_dom"/>
</dbReference>
<keyword evidence="10" id="KW-1185">Reference proteome</keyword>
<evidence type="ECO:0000259" key="8">
    <source>
        <dbReference type="Pfam" id="PF01850"/>
    </source>
</evidence>
<accession>A0A975F8W4</accession>
<dbReference type="AlphaFoldDB" id="A0A975F8W4"/>
<evidence type="ECO:0000313" key="10">
    <source>
        <dbReference type="Proteomes" id="UP000672009"/>
    </source>
</evidence>
<protein>
    <submittedName>
        <fullName evidence="9">Type II toxin-antitoxin system VapC family toxin</fullName>
    </submittedName>
</protein>
<dbReference type="RefSeq" id="WP_210218702.1">
    <property type="nucleotide sequence ID" value="NZ_CP072793.1"/>
</dbReference>
<dbReference type="GO" id="GO:0016787">
    <property type="term" value="F:hydrolase activity"/>
    <property type="evidence" value="ECO:0007669"/>
    <property type="project" value="UniProtKB-KW"/>
</dbReference>
<dbReference type="InterPro" id="IPR050556">
    <property type="entry name" value="Type_II_TA_system_RNase"/>
</dbReference>
<dbReference type="Proteomes" id="UP000672009">
    <property type="component" value="Chromosome"/>
</dbReference>
<dbReference type="InterPro" id="IPR029060">
    <property type="entry name" value="PIN-like_dom_sf"/>
</dbReference>
<feature type="domain" description="PIN" evidence="8">
    <location>
        <begin position="3"/>
        <end position="117"/>
    </location>
</feature>
<evidence type="ECO:0000256" key="2">
    <source>
        <dbReference type="ARBA" id="ARBA00022649"/>
    </source>
</evidence>
<dbReference type="SUPFAM" id="SSF88723">
    <property type="entry name" value="PIN domain-like"/>
    <property type="match status" value="1"/>
</dbReference>
<keyword evidence="6" id="KW-0460">Magnesium</keyword>
<evidence type="ECO:0000256" key="1">
    <source>
        <dbReference type="ARBA" id="ARBA00001946"/>
    </source>
</evidence>
<dbReference type="GO" id="GO:0046872">
    <property type="term" value="F:metal ion binding"/>
    <property type="evidence" value="ECO:0007669"/>
    <property type="project" value="UniProtKB-KW"/>
</dbReference>
<sequence length="125" mass="13647">MNVVDSCGWLEYFADGANADKFAAAIEDTQQLIVPAISIFEVFKRVLQQRGEDAALQAVAIMSQGQVIDLDMSLALMAAKLSAELKMPMADSIILTTARQYHAVVLTQDNDFEGVAGVEYFKKVT</sequence>
<evidence type="ECO:0000256" key="4">
    <source>
        <dbReference type="ARBA" id="ARBA00022723"/>
    </source>
</evidence>
<keyword evidence="3" id="KW-0540">Nuclease</keyword>
<dbReference type="GO" id="GO:0004518">
    <property type="term" value="F:nuclease activity"/>
    <property type="evidence" value="ECO:0007669"/>
    <property type="project" value="UniProtKB-KW"/>
</dbReference>
<comment type="cofactor">
    <cofactor evidence="1">
        <name>Mg(2+)</name>
        <dbReference type="ChEBI" id="CHEBI:18420"/>
    </cofactor>
</comment>
<dbReference type="Pfam" id="PF01850">
    <property type="entry name" value="PIN"/>
    <property type="match status" value="1"/>
</dbReference>
<keyword evidence="2" id="KW-1277">Toxin-antitoxin system</keyword>
<reference evidence="9" key="1">
    <citation type="submission" date="2021-04" db="EMBL/GenBank/DDBJ databases">
        <title>Genomics, taxonomy and metabolism of representatives of sulfur bacteria of the genus Thiothrix: Thiothrix fructosivorans QT, Thiothrix unzii A1T and three new species, Thiothrix subterranea sp. nov., Thiothrix litoralis sp. nov. and 'Candidatus Thiothrix anitrata' sp. nov.</title>
        <authorList>
            <person name="Ravin N.V."/>
            <person name="Smolyakov D."/>
            <person name="Rudenko T.S."/>
            <person name="Mardanov A.V."/>
            <person name="Beletsky A.V."/>
            <person name="Markov N.D."/>
            <person name="Fomenkov A.I."/>
            <person name="Roberts R.J."/>
            <person name="Karnachuk O.V."/>
            <person name="Novikov A."/>
            <person name="Grabovich M.Y."/>
        </authorList>
    </citation>
    <scope>NUCLEOTIDE SEQUENCE</scope>
    <source>
        <strain evidence="9">A1</strain>
    </source>
</reference>
<keyword evidence="4" id="KW-0479">Metal-binding</keyword>
<dbReference type="EMBL" id="CP072793">
    <property type="protein sequence ID" value="QTR53176.1"/>
    <property type="molecule type" value="Genomic_DNA"/>
</dbReference>
<dbReference type="PANTHER" id="PTHR33653">
    <property type="entry name" value="RIBONUCLEASE VAPC2"/>
    <property type="match status" value="1"/>
</dbReference>